<evidence type="ECO:0000313" key="11">
    <source>
        <dbReference type="Proteomes" id="UP000247792"/>
    </source>
</evidence>
<dbReference type="GO" id="GO:0005886">
    <property type="term" value="C:plasma membrane"/>
    <property type="evidence" value="ECO:0007669"/>
    <property type="project" value="UniProtKB-SubCell"/>
</dbReference>
<comment type="similarity">
    <text evidence="2 9">Belongs to the outer membrane factor (OMF) (TC 1.B.17) family.</text>
</comment>
<evidence type="ECO:0000256" key="8">
    <source>
        <dbReference type="ARBA" id="ARBA00023288"/>
    </source>
</evidence>
<evidence type="ECO:0000256" key="9">
    <source>
        <dbReference type="RuleBase" id="RU362097"/>
    </source>
</evidence>
<dbReference type="Gene3D" id="2.20.200.10">
    <property type="entry name" value="Outer membrane efflux proteins (OEP)"/>
    <property type="match status" value="1"/>
</dbReference>
<accession>A0A318JA48</accession>
<dbReference type="OrthoDB" id="9770517at2"/>
<dbReference type="SUPFAM" id="SSF56954">
    <property type="entry name" value="Outer membrane efflux proteins (OEP)"/>
    <property type="match status" value="1"/>
</dbReference>
<evidence type="ECO:0000256" key="2">
    <source>
        <dbReference type="ARBA" id="ARBA00007613"/>
    </source>
</evidence>
<feature type="chain" id="PRO_5016191024" evidence="9">
    <location>
        <begin position="24"/>
        <end position="510"/>
    </location>
</feature>
<protein>
    <submittedName>
        <fullName evidence="10">NodT family efflux transporter outer membrane factor (OMF) lipoprotein</fullName>
    </submittedName>
</protein>
<keyword evidence="5 9" id="KW-0732">Signal</keyword>
<evidence type="ECO:0000256" key="5">
    <source>
        <dbReference type="ARBA" id="ARBA00022729"/>
    </source>
</evidence>
<keyword evidence="4 9" id="KW-0812">Transmembrane</keyword>
<keyword evidence="8 9" id="KW-0449">Lipoprotein</keyword>
<evidence type="ECO:0000256" key="3">
    <source>
        <dbReference type="ARBA" id="ARBA00022452"/>
    </source>
</evidence>
<sequence length="510" mass="54310">MKKSLFQSVSAAASLRLLLSASALCLLSACVSYQGIESHAKLKTLSAQAGAFPDQGGNAAWPDLQWATGIGGAELQALIDRALENHPSLQAAAARLQAAQASTAAVGASKLPSVNLGVDSTYQRFTEHGLVPPPLAGTYNTNNQISFNASYELDFWGKHSAEMRSALSQEKVAEAETQSVRLMLSNAIARAWLQLARQNAQLELSRQQLAVREQFDRLTQQRVSAGLDTKVEVQQNLVQLSGLKNEIAQWQEAMALTRNQIAALQGLGPEEGKLIATPKFQPVADSALPGNLPLELLGRRPDIVSARWRVEAGQSDVDVAKTQFYPNINIVGFAGLSSLGLSNLLNSGSSIIGVGPAIRLPIFEGGRLRAQLKGKVAAYDVAVATYNQSLTDALHEVADQVQILQASQSQLMEQHAAEQAARVGLQLAQQRQKAGTANKLPVLAAESVVLSQQKLSLELAVRHTEARINLIKALGGGYESKALPATTSTAASSNKNIIQSQVKNTAEAAL</sequence>
<comment type="subcellular location">
    <subcellularLocation>
        <location evidence="9">Cell membrane</location>
        <topology evidence="9">Lipid-anchor</topology>
    </subcellularLocation>
    <subcellularLocation>
        <location evidence="1">Membrane</location>
    </subcellularLocation>
</comment>
<dbReference type="Proteomes" id="UP000247792">
    <property type="component" value="Unassembled WGS sequence"/>
</dbReference>
<dbReference type="InterPro" id="IPR010131">
    <property type="entry name" value="MdtP/NodT-like"/>
</dbReference>
<dbReference type="AlphaFoldDB" id="A0A318JA48"/>
<dbReference type="PANTHER" id="PTHR30203:SF20">
    <property type="entry name" value="MULTIDRUG RESISTANCE OUTER MEMBRANE PROTEIN MDTP-RELATED"/>
    <property type="match status" value="1"/>
</dbReference>
<dbReference type="EMBL" id="QJKB01000003">
    <property type="protein sequence ID" value="PXX44179.1"/>
    <property type="molecule type" value="Genomic_DNA"/>
</dbReference>
<proteinExistence type="inferred from homology"/>
<dbReference type="NCBIfam" id="TIGR01845">
    <property type="entry name" value="outer_NodT"/>
    <property type="match status" value="1"/>
</dbReference>
<dbReference type="Pfam" id="PF02321">
    <property type="entry name" value="OEP"/>
    <property type="match status" value="2"/>
</dbReference>
<name>A0A318JA48_9BURK</name>
<keyword evidence="3 9" id="KW-1134">Transmembrane beta strand</keyword>
<reference evidence="10 11" key="1">
    <citation type="submission" date="2018-05" db="EMBL/GenBank/DDBJ databases">
        <title>Genomic Encyclopedia of Type Strains, Phase IV (KMG-IV): sequencing the most valuable type-strain genomes for metagenomic binning, comparative biology and taxonomic classification.</title>
        <authorList>
            <person name="Goeker M."/>
        </authorList>
    </citation>
    <scope>NUCLEOTIDE SEQUENCE [LARGE SCALE GENOMIC DNA]</scope>
    <source>
        <strain evidence="10 11">DSM 19792</strain>
    </source>
</reference>
<organism evidence="10 11">
    <name type="scientific">Undibacterium pigrum</name>
    <dbReference type="NCBI Taxonomy" id="401470"/>
    <lineage>
        <taxon>Bacteria</taxon>
        <taxon>Pseudomonadati</taxon>
        <taxon>Pseudomonadota</taxon>
        <taxon>Betaproteobacteria</taxon>
        <taxon>Burkholderiales</taxon>
        <taxon>Oxalobacteraceae</taxon>
        <taxon>Undibacterium</taxon>
    </lineage>
</organism>
<comment type="caution">
    <text evidence="10">The sequence shown here is derived from an EMBL/GenBank/DDBJ whole genome shotgun (WGS) entry which is preliminary data.</text>
</comment>
<evidence type="ECO:0000256" key="7">
    <source>
        <dbReference type="ARBA" id="ARBA00023139"/>
    </source>
</evidence>
<dbReference type="PROSITE" id="PS51257">
    <property type="entry name" value="PROKAR_LIPOPROTEIN"/>
    <property type="match status" value="1"/>
</dbReference>
<evidence type="ECO:0000256" key="4">
    <source>
        <dbReference type="ARBA" id="ARBA00022692"/>
    </source>
</evidence>
<gene>
    <name evidence="10" type="ORF">DFR42_103448</name>
</gene>
<dbReference type="Gene3D" id="1.20.1600.10">
    <property type="entry name" value="Outer membrane efflux proteins (OEP)"/>
    <property type="match status" value="1"/>
</dbReference>
<feature type="signal peptide" evidence="9">
    <location>
        <begin position="1"/>
        <end position="23"/>
    </location>
</feature>
<dbReference type="RefSeq" id="WP_110255417.1">
    <property type="nucleotide sequence ID" value="NZ_QJKB01000003.1"/>
</dbReference>
<evidence type="ECO:0000313" key="10">
    <source>
        <dbReference type="EMBL" id="PXX44179.1"/>
    </source>
</evidence>
<dbReference type="InterPro" id="IPR003423">
    <property type="entry name" value="OMP_efflux"/>
</dbReference>
<keyword evidence="6 9" id="KW-0472">Membrane</keyword>
<dbReference type="GO" id="GO:0015562">
    <property type="term" value="F:efflux transmembrane transporter activity"/>
    <property type="evidence" value="ECO:0007669"/>
    <property type="project" value="InterPro"/>
</dbReference>
<keyword evidence="7 9" id="KW-0564">Palmitate</keyword>
<evidence type="ECO:0000256" key="1">
    <source>
        <dbReference type="ARBA" id="ARBA00004370"/>
    </source>
</evidence>
<keyword evidence="11" id="KW-1185">Reference proteome</keyword>
<dbReference type="PANTHER" id="PTHR30203">
    <property type="entry name" value="OUTER MEMBRANE CATION EFFLUX PROTEIN"/>
    <property type="match status" value="1"/>
</dbReference>
<evidence type="ECO:0000256" key="6">
    <source>
        <dbReference type="ARBA" id="ARBA00023136"/>
    </source>
</evidence>